<comment type="caution">
    <text evidence="1">The sequence shown here is derived from an EMBL/GenBank/DDBJ whole genome shotgun (WGS) entry which is preliminary data.</text>
</comment>
<protein>
    <submittedName>
        <fullName evidence="1">10113_t:CDS:1</fullName>
    </submittedName>
</protein>
<proteinExistence type="predicted"/>
<gene>
    <name evidence="1" type="ORF">POCULU_LOCUS2843</name>
</gene>
<dbReference type="Proteomes" id="UP000789572">
    <property type="component" value="Unassembled WGS sequence"/>
</dbReference>
<dbReference type="EMBL" id="CAJVPJ010000285">
    <property type="protein sequence ID" value="CAG8506468.1"/>
    <property type="molecule type" value="Genomic_DNA"/>
</dbReference>
<dbReference type="Gene3D" id="3.30.420.40">
    <property type="match status" value="2"/>
</dbReference>
<reference evidence="1" key="1">
    <citation type="submission" date="2021-06" db="EMBL/GenBank/DDBJ databases">
        <authorList>
            <person name="Kallberg Y."/>
            <person name="Tangrot J."/>
            <person name="Rosling A."/>
        </authorList>
    </citation>
    <scope>NUCLEOTIDE SEQUENCE</scope>
    <source>
        <strain evidence="1">IA702</strain>
    </source>
</reference>
<accession>A0A9N8ZTU6</accession>
<dbReference type="PANTHER" id="PTHR14187">
    <property type="entry name" value="ALPHA KINASE/ELONGATION FACTOR 2 KINASE"/>
    <property type="match status" value="1"/>
</dbReference>
<dbReference type="SUPFAM" id="SSF53067">
    <property type="entry name" value="Actin-like ATPase domain"/>
    <property type="match status" value="2"/>
</dbReference>
<organism evidence="1 2">
    <name type="scientific">Paraglomus occultum</name>
    <dbReference type="NCBI Taxonomy" id="144539"/>
    <lineage>
        <taxon>Eukaryota</taxon>
        <taxon>Fungi</taxon>
        <taxon>Fungi incertae sedis</taxon>
        <taxon>Mucoromycota</taxon>
        <taxon>Glomeromycotina</taxon>
        <taxon>Glomeromycetes</taxon>
        <taxon>Paraglomerales</taxon>
        <taxon>Paraglomeraceae</taxon>
        <taxon>Paraglomus</taxon>
    </lineage>
</organism>
<dbReference type="PANTHER" id="PTHR14187:SF5">
    <property type="entry name" value="HEAT SHOCK 70 KDA PROTEIN 12A"/>
    <property type="match status" value="1"/>
</dbReference>
<dbReference type="OrthoDB" id="2963168at2759"/>
<dbReference type="AlphaFoldDB" id="A0A9N8ZTU6"/>
<evidence type="ECO:0000313" key="1">
    <source>
        <dbReference type="EMBL" id="CAG8506468.1"/>
    </source>
</evidence>
<name>A0A9N8ZTU6_9GLOM</name>
<sequence>MIKRFSDDKDVRVVVGIDFGTTFSGFSYGHVDRPREVEVYNLWPHGSISKSIGWKIPTVLAYTEDLKVAHIGNEVSIAEGPIDNCDEGRYYFVDRFKMSLFNVEDADKPSLVGGIKPKKAIKDYLIYMKNHIKAHIDRRWPDVDYPKQVYFVFTLPIGWKQEQKNFMLRRAIKAGLFDADCKENVAFIDEPEAAAIDCFPLMDKHGLKSGEKFMIVDCGGGTVDLTTRKLLANKKIDEHTESSFNRWGGITVDNEFVKVLADKLGIEREKMEELRKTYYGEFIGLIENRFGPIKSEFLGKEELYTDQKVQITETYEFLKEEVKDTDTRKELEDKGWILVFTYADVHAMFEPSIKGILKSINKQLEAAGSCSAIFLVGGYSSSPHLIQRVKNKFKGQVEIIDRPSNPVTAVVRGSALYGLSIDHDVNSDAYGASKVIESRVLRYTYGTDMEVRRADSNRKVLKFSRLARRGDSVKQDQKVRQIYCPSHPRQTKMSLSIYASKDYNPEYIESASVRKIQDWTIDLPDRYLGRNRPVELSLEFGNFETTITARSKVTGELLKTIEDSDWMNETLDS</sequence>
<evidence type="ECO:0000313" key="2">
    <source>
        <dbReference type="Proteomes" id="UP000789572"/>
    </source>
</evidence>
<keyword evidence="2" id="KW-1185">Reference proteome</keyword>
<dbReference type="InterPro" id="IPR043129">
    <property type="entry name" value="ATPase_NBD"/>
</dbReference>